<reference evidence="2" key="1">
    <citation type="submission" date="2025-08" db="UniProtKB">
        <authorList>
            <consortium name="RefSeq"/>
        </authorList>
    </citation>
    <scope>IDENTIFICATION</scope>
</reference>
<dbReference type="RefSeq" id="XP_073937903.1">
    <property type="nucleotide sequence ID" value="XM_074081802.1"/>
</dbReference>
<keyword evidence="1" id="KW-1185">Reference proteome</keyword>
<dbReference type="Proteomes" id="UP001732720">
    <property type="component" value="Chromosome 8"/>
</dbReference>
<evidence type="ECO:0000313" key="1">
    <source>
        <dbReference type="Proteomes" id="UP001732720"/>
    </source>
</evidence>
<proteinExistence type="predicted"/>
<gene>
    <name evidence="2" type="primary">LOC141425606</name>
</gene>
<sequence length="214" mass="23294">MDAGPVGIWEHIRLWTLSRVSYQKKKAACWGLGVGAIVRAWTQGPAQAFSWSLRPLGDTPYLGERGSEGGYPIPAGPSQDVPTHSVEISSTAASRNRSPAIWASKGLGGQLAPSPDLLAPGEDAPARALMAAQQRQQKKRVCPRNSGSPSIPHTAHLGRRHPKKLAAALEWVRQWESLLLQNIEESSQPCLTVEIEEKPVTQELQSNTHHQPET</sequence>
<organism evidence="1 2">
    <name type="scientific">Castor canadensis</name>
    <name type="common">American beaver</name>
    <dbReference type="NCBI Taxonomy" id="51338"/>
    <lineage>
        <taxon>Eukaryota</taxon>
        <taxon>Metazoa</taxon>
        <taxon>Chordata</taxon>
        <taxon>Craniata</taxon>
        <taxon>Vertebrata</taxon>
        <taxon>Euteleostomi</taxon>
        <taxon>Mammalia</taxon>
        <taxon>Eutheria</taxon>
        <taxon>Euarchontoglires</taxon>
        <taxon>Glires</taxon>
        <taxon>Rodentia</taxon>
        <taxon>Castorimorpha</taxon>
        <taxon>Castoridae</taxon>
        <taxon>Castor</taxon>
    </lineage>
</organism>
<name>A0AC58N8B5_CASCN</name>
<evidence type="ECO:0000313" key="2">
    <source>
        <dbReference type="RefSeq" id="XP_073937903.1"/>
    </source>
</evidence>
<protein>
    <submittedName>
        <fullName evidence="2">Coiled-coil domain-containing protein 201-like</fullName>
    </submittedName>
</protein>
<accession>A0AC58N8B5</accession>